<dbReference type="InterPro" id="IPR036165">
    <property type="entry name" value="YefM-like_sf"/>
</dbReference>
<accession>A0A934N6Y1</accession>
<dbReference type="InterPro" id="IPR006442">
    <property type="entry name" value="Antitoxin_Phd/YefM"/>
</dbReference>
<comment type="similarity">
    <text evidence="1 2">Belongs to the phD/YefM antitoxin family.</text>
</comment>
<evidence type="ECO:0000256" key="1">
    <source>
        <dbReference type="ARBA" id="ARBA00009981"/>
    </source>
</evidence>
<dbReference type="InterPro" id="IPR051416">
    <property type="entry name" value="phD-YefM_TA_antitoxins"/>
</dbReference>
<protein>
    <recommendedName>
        <fullName evidence="2">Antitoxin</fullName>
    </recommendedName>
</protein>
<reference evidence="4 5" key="1">
    <citation type="submission" date="2020-10" db="EMBL/GenBank/DDBJ databases">
        <title>Ca. Dormibacterota MAGs.</title>
        <authorList>
            <person name="Montgomery K."/>
        </authorList>
    </citation>
    <scope>NUCLEOTIDE SEQUENCE [LARGE SCALE GENOMIC DNA]</scope>
    <source>
        <strain evidence="4">SC8811_S16_3</strain>
    </source>
</reference>
<dbReference type="Proteomes" id="UP000620075">
    <property type="component" value="Unassembled WGS sequence"/>
</dbReference>
<name>A0A934N6Y1_9BACT</name>
<dbReference type="GO" id="GO:0097351">
    <property type="term" value="F:toxin sequestering activity"/>
    <property type="evidence" value="ECO:0007669"/>
    <property type="project" value="TreeGrafter"/>
</dbReference>
<evidence type="ECO:0000256" key="3">
    <source>
        <dbReference type="SAM" id="MobiDB-lite"/>
    </source>
</evidence>
<organism evidence="4 5">
    <name type="scientific">Candidatus Dormiibacter inghamiae</name>
    <dbReference type="NCBI Taxonomy" id="3127013"/>
    <lineage>
        <taxon>Bacteria</taxon>
        <taxon>Bacillati</taxon>
        <taxon>Candidatus Dormiibacterota</taxon>
        <taxon>Candidatus Dormibacteria</taxon>
        <taxon>Candidatus Dormibacterales</taxon>
        <taxon>Candidatus Dormibacteraceae</taxon>
        <taxon>Candidatus Dormiibacter</taxon>
    </lineage>
</organism>
<gene>
    <name evidence="4" type="ORF">JF888_07580</name>
</gene>
<dbReference type="Gene3D" id="3.40.1620.10">
    <property type="entry name" value="YefM-like domain"/>
    <property type="match status" value="1"/>
</dbReference>
<feature type="region of interest" description="Disordered" evidence="3">
    <location>
        <begin position="57"/>
        <end position="91"/>
    </location>
</feature>
<evidence type="ECO:0000313" key="5">
    <source>
        <dbReference type="Proteomes" id="UP000620075"/>
    </source>
</evidence>
<dbReference type="PANTHER" id="PTHR35377:SF5">
    <property type="entry name" value="ANTITOXIN VAPB46"/>
    <property type="match status" value="1"/>
</dbReference>
<dbReference type="NCBIfam" id="TIGR01552">
    <property type="entry name" value="phd_fam"/>
    <property type="match status" value="1"/>
</dbReference>
<proteinExistence type="inferred from homology"/>
<dbReference type="PANTHER" id="PTHR35377">
    <property type="entry name" value="ANTITOXIN VAPB49-RELATED-RELATED"/>
    <property type="match status" value="1"/>
</dbReference>
<sequence length="91" mass="10043">MELGIRELKNGLSSALRRVAAGEVILITDRGVPVARVVPVGGHASLPRHIQVLRDKGQLELRSPRRSQRRGAIKIKPGEKTAADYVSEQRR</sequence>
<feature type="compositionally biased region" description="Basic residues" evidence="3">
    <location>
        <begin position="64"/>
        <end position="73"/>
    </location>
</feature>
<evidence type="ECO:0000256" key="2">
    <source>
        <dbReference type="RuleBase" id="RU362080"/>
    </source>
</evidence>
<comment type="caution">
    <text evidence="4">The sequence shown here is derived from an EMBL/GenBank/DDBJ whole genome shotgun (WGS) entry which is preliminary data.</text>
</comment>
<evidence type="ECO:0000313" key="4">
    <source>
        <dbReference type="EMBL" id="MBJ7603035.1"/>
    </source>
</evidence>
<dbReference type="AlphaFoldDB" id="A0A934N6Y1"/>
<feature type="compositionally biased region" description="Basic and acidic residues" evidence="3">
    <location>
        <begin position="76"/>
        <end position="91"/>
    </location>
</feature>
<comment type="function">
    <text evidence="2">Antitoxin component of a type II toxin-antitoxin (TA) system.</text>
</comment>
<dbReference type="SUPFAM" id="SSF143120">
    <property type="entry name" value="YefM-like"/>
    <property type="match status" value="1"/>
</dbReference>
<dbReference type="Pfam" id="PF02604">
    <property type="entry name" value="PhdYeFM_antitox"/>
    <property type="match status" value="1"/>
</dbReference>
<dbReference type="EMBL" id="JAEKNQ010000030">
    <property type="protein sequence ID" value="MBJ7603035.1"/>
    <property type="molecule type" value="Genomic_DNA"/>
</dbReference>